<gene>
    <name evidence="2" type="ORF">UFOVP453_25</name>
</gene>
<name>A0A6J5MDB8_9CAUD</name>
<proteinExistence type="predicted"/>
<dbReference type="InterPro" id="IPR010982">
    <property type="entry name" value="Lambda_DNA-bd_dom_sf"/>
</dbReference>
<dbReference type="PROSITE" id="PS50943">
    <property type="entry name" value="HTH_CROC1"/>
    <property type="match status" value="1"/>
</dbReference>
<dbReference type="EMBL" id="LR796426">
    <property type="protein sequence ID" value="CAB4144202.1"/>
    <property type="molecule type" value="Genomic_DNA"/>
</dbReference>
<organism evidence="2">
    <name type="scientific">uncultured Caudovirales phage</name>
    <dbReference type="NCBI Taxonomy" id="2100421"/>
    <lineage>
        <taxon>Viruses</taxon>
        <taxon>Duplodnaviria</taxon>
        <taxon>Heunggongvirae</taxon>
        <taxon>Uroviricota</taxon>
        <taxon>Caudoviricetes</taxon>
        <taxon>Peduoviridae</taxon>
        <taxon>Maltschvirus</taxon>
        <taxon>Maltschvirus maltsch</taxon>
    </lineage>
</organism>
<dbReference type="CDD" id="cd00093">
    <property type="entry name" value="HTH_XRE"/>
    <property type="match status" value="1"/>
</dbReference>
<protein>
    <submittedName>
        <fullName evidence="2">HTH_XRE domain containing protein</fullName>
    </submittedName>
</protein>
<evidence type="ECO:0000259" key="1">
    <source>
        <dbReference type="PROSITE" id="PS50943"/>
    </source>
</evidence>
<reference evidence="2" key="1">
    <citation type="submission" date="2020-04" db="EMBL/GenBank/DDBJ databases">
        <authorList>
            <person name="Chiriac C."/>
            <person name="Salcher M."/>
            <person name="Ghai R."/>
            <person name="Kavagutti S V."/>
        </authorList>
    </citation>
    <scope>NUCLEOTIDE SEQUENCE</scope>
</reference>
<accession>A0A6J5MDB8</accession>
<feature type="domain" description="HTH cro/C1-type" evidence="1">
    <location>
        <begin position="42"/>
        <end position="83"/>
    </location>
</feature>
<dbReference type="InterPro" id="IPR001387">
    <property type="entry name" value="Cro/C1-type_HTH"/>
</dbReference>
<dbReference type="GO" id="GO:0003677">
    <property type="term" value="F:DNA binding"/>
    <property type="evidence" value="ECO:0007669"/>
    <property type="project" value="InterPro"/>
</dbReference>
<sequence>MPGKTLPYDVENNLSKYIRMRYSQLIMTHGGDKILVSQVENELCEYLGININTLKSYRHNRCIPSLPVALMIARYFGTDVTNIFPLNEGANEREEILQRDNI</sequence>
<dbReference type="Gene3D" id="1.10.260.40">
    <property type="entry name" value="lambda repressor-like DNA-binding domains"/>
    <property type="match status" value="1"/>
</dbReference>
<evidence type="ECO:0000313" key="2">
    <source>
        <dbReference type="EMBL" id="CAB4144202.1"/>
    </source>
</evidence>
<dbReference type="SUPFAM" id="SSF47413">
    <property type="entry name" value="lambda repressor-like DNA-binding domains"/>
    <property type="match status" value="1"/>
</dbReference>